<organism evidence="1">
    <name type="scientific">marine metagenome</name>
    <dbReference type="NCBI Taxonomy" id="408172"/>
    <lineage>
        <taxon>unclassified sequences</taxon>
        <taxon>metagenomes</taxon>
        <taxon>ecological metagenomes</taxon>
    </lineage>
</organism>
<dbReference type="EMBL" id="UINC01024825">
    <property type="protein sequence ID" value="SVA99254.1"/>
    <property type="molecule type" value="Genomic_DNA"/>
</dbReference>
<dbReference type="PROSITE" id="PS51257">
    <property type="entry name" value="PROKAR_LIPOPROTEIN"/>
    <property type="match status" value="1"/>
</dbReference>
<gene>
    <name evidence="1" type="ORF">METZ01_LOCUS152108</name>
</gene>
<accession>A0A382AD22</accession>
<proteinExistence type="predicted"/>
<sequence length="54" mass="6138">MSYDKFLSIFLFFIGITTLTTSCNDIEDSFTDEYPIKSSITQEGYQIVLATTDL</sequence>
<name>A0A382AD22_9ZZZZ</name>
<evidence type="ECO:0000313" key="1">
    <source>
        <dbReference type="EMBL" id="SVA99254.1"/>
    </source>
</evidence>
<protein>
    <submittedName>
        <fullName evidence="1">Uncharacterized protein</fullName>
    </submittedName>
</protein>
<reference evidence="1" key="1">
    <citation type="submission" date="2018-05" db="EMBL/GenBank/DDBJ databases">
        <authorList>
            <person name="Lanie J.A."/>
            <person name="Ng W.-L."/>
            <person name="Kazmierczak K.M."/>
            <person name="Andrzejewski T.M."/>
            <person name="Davidsen T.M."/>
            <person name="Wayne K.J."/>
            <person name="Tettelin H."/>
            <person name="Glass J.I."/>
            <person name="Rusch D."/>
            <person name="Podicherti R."/>
            <person name="Tsui H.-C.T."/>
            <person name="Winkler M.E."/>
        </authorList>
    </citation>
    <scope>NUCLEOTIDE SEQUENCE</scope>
</reference>
<dbReference type="AlphaFoldDB" id="A0A382AD22"/>
<feature type="non-terminal residue" evidence="1">
    <location>
        <position position="54"/>
    </location>
</feature>